<dbReference type="AlphaFoldDB" id="A0A3B7R308"/>
<evidence type="ECO:0000313" key="1">
    <source>
        <dbReference type="EMBL" id="AYA37710.1"/>
    </source>
</evidence>
<dbReference type="EMBL" id="CP032317">
    <property type="protein sequence ID" value="AYA37710.1"/>
    <property type="molecule type" value="Genomic_DNA"/>
</dbReference>
<keyword evidence="2" id="KW-1185">Reference proteome</keyword>
<protein>
    <submittedName>
        <fullName evidence="1">Uncharacterized protein</fullName>
    </submittedName>
</protein>
<dbReference type="KEGG" id="hyh:D3Y59_12030"/>
<accession>A0A3B7R308</accession>
<dbReference type="Proteomes" id="UP000262802">
    <property type="component" value="Chromosome"/>
</dbReference>
<sequence>MKKLYQYLPPAEHRFYSLNFLLAENAAGGPRNTLVDLSKKADSAHYGSRDFQTFLFNKHISRVLASPEALSTTDLLSEEL</sequence>
<dbReference type="RefSeq" id="WP_119445275.1">
    <property type="nucleotide sequence ID" value="NZ_CP032317.1"/>
</dbReference>
<name>A0A3B7R308_9BACT</name>
<evidence type="ECO:0000313" key="2">
    <source>
        <dbReference type="Proteomes" id="UP000262802"/>
    </source>
</evidence>
<organism evidence="1 2">
    <name type="scientific">Hymenobacter oligotrophus</name>
    <dbReference type="NCBI Taxonomy" id="2319843"/>
    <lineage>
        <taxon>Bacteria</taxon>
        <taxon>Pseudomonadati</taxon>
        <taxon>Bacteroidota</taxon>
        <taxon>Cytophagia</taxon>
        <taxon>Cytophagales</taxon>
        <taxon>Hymenobacteraceae</taxon>
        <taxon>Hymenobacter</taxon>
    </lineage>
</organism>
<gene>
    <name evidence="1" type="ORF">D3Y59_12030</name>
</gene>
<reference evidence="1 2" key="1">
    <citation type="submission" date="2018-09" db="EMBL/GenBank/DDBJ databases">
        <title>Hymenobacter medium sp. nov., isolated from R2A medium.</title>
        <authorList>
            <person name="Yingchao G."/>
        </authorList>
    </citation>
    <scope>NUCLEOTIDE SEQUENCE [LARGE SCALE GENOMIC DNA]</scope>
    <source>
        <strain evidence="2">sh-6</strain>
    </source>
</reference>
<proteinExistence type="predicted"/>